<evidence type="ECO:0000256" key="9">
    <source>
        <dbReference type="SAM" id="SignalP"/>
    </source>
</evidence>
<keyword evidence="6" id="KW-0325">Glycoprotein</keyword>
<proteinExistence type="inferred from homology"/>
<dbReference type="Proteomes" id="UP000289340">
    <property type="component" value="Chromosome 5"/>
</dbReference>
<protein>
    <submittedName>
        <fullName evidence="11">Early nodulin-like protein 1</fullName>
    </submittedName>
</protein>
<dbReference type="PROSITE" id="PS51257">
    <property type="entry name" value="PROKAR_LIPOPROTEIN"/>
    <property type="match status" value="1"/>
</dbReference>
<keyword evidence="3 9" id="KW-0732">Signal</keyword>
<sequence>MAVKMHLSFFILATIGCMPLVSVSSTTHVVGHKLGWNLPSYPGFYDDWAKKQTFVVGDVLLFQYHPGQNTVVQVDKNDYDHCTTRNILHTYFRGNSSATLEKPGDYFYFSSVGKHCDFGQKLHVTVSQ</sequence>
<evidence type="ECO:0000259" key="10">
    <source>
        <dbReference type="PROSITE" id="PS51485"/>
    </source>
</evidence>
<gene>
    <name evidence="11" type="ORF">D0Y65_012967</name>
</gene>
<keyword evidence="2" id="KW-0536">Nodulation</keyword>
<dbReference type="PROSITE" id="PS51485">
    <property type="entry name" value="PHYTOCYANIN"/>
    <property type="match status" value="1"/>
</dbReference>
<evidence type="ECO:0000256" key="7">
    <source>
        <dbReference type="ARBA" id="ARBA00035011"/>
    </source>
</evidence>
<keyword evidence="4" id="KW-0472">Membrane</keyword>
<dbReference type="InterPro" id="IPR003245">
    <property type="entry name" value="Phytocyanin_dom"/>
</dbReference>
<dbReference type="PANTHER" id="PTHR33021:SF264">
    <property type="entry name" value="OS05G0570900 PROTEIN"/>
    <property type="match status" value="1"/>
</dbReference>
<dbReference type="GO" id="GO:0009055">
    <property type="term" value="F:electron transfer activity"/>
    <property type="evidence" value="ECO:0007669"/>
    <property type="project" value="InterPro"/>
</dbReference>
<accession>A0A445KRS5</accession>
<organism evidence="11 12">
    <name type="scientific">Glycine soja</name>
    <name type="common">Wild soybean</name>
    <dbReference type="NCBI Taxonomy" id="3848"/>
    <lineage>
        <taxon>Eukaryota</taxon>
        <taxon>Viridiplantae</taxon>
        <taxon>Streptophyta</taxon>
        <taxon>Embryophyta</taxon>
        <taxon>Tracheophyta</taxon>
        <taxon>Spermatophyta</taxon>
        <taxon>Magnoliopsida</taxon>
        <taxon>eudicotyledons</taxon>
        <taxon>Gunneridae</taxon>
        <taxon>Pentapetalae</taxon>
        <taxon>rosids</taxon>
        <taxon>fabids</taxon>
        <taxon>Fabales</taxon>
        <taxon>Fabaceae</taxon>
        <taxon>Papilionoideae</taxon>
        <taxon>50 kb inversion clade</taxon>
        <taxon>NPAAA clade</taxon>
        <taxon>indigoferoid/millettioid clade</taxon>
        <taxon>Phaseoleae</taxon>
        <taxon>Glycine</taxon>
        <taxon>Glycine subgen. Soja</taxon>
    </lineage>
</organism>
<dbReference type="PANTHER" id="PTHR33021">
    <property type="entry name" value="BLUE COPPER PROTEIN"/>
    <property type="match status" value="1"/>
</dbReference>
<dbReference type="GO" id="GO:0005886">
    <property type="term" value="C:plasma membrane"/>
    <property type="evidence" value="ECO:0007669"/>
    <property type="project" value="TreeGrafter"/>
</dbReference>
<comment type="function">
    <text evidence="8">May act as a carbohydrate transporter.</text>
</comment>
<evidence type="ECO:0000256" key="8">
    <source>
        <dbReference type="ARBA" id="ARBA00037626"/>
    </source>
</evidence>
<evidence type="ECO:0000313" key="12">
    <source>
        <dbReference type="Proteomes" id="UP000289340"/>
    </source>
</evidence>
<feature type="signal peptide" evidence="9">
    <location>
        <begin position="1"/>
        <end position="25"/>
    </location>
</feature>
<evidence type="ECO:0000256" key="4">
    <source>
        <dbReference type="ARBA" id="ARBA00023136"/>
    </source>
</evidence>
<comment type="caution">
    <text evidence="11">The sequence shown here is derived from an EMBL/GenBank/DDBJ whole genome shotgun (WGS) entry which is preliminary data.</text>
</comment>
<keyword evidence="12" id="KW-1185">Reference proteome</keyword>
<dbReference type="InterPro" id="IPR039391">
    <property type="entry name" value="Phytocyanin-like"/>
</dbReference>
<evidence type="ECO:0000256" key="2">
    <source>
        <dbReference type="ARBA" id="ARBA00022458"/>
    </source>
</evidence>
<dbReference type="AlphaFoldDB" id="A0A445KRS5"/>
<dbReference type="Gene3D" id="2.60.40.420">
    <property type="entry name" value="Cupredoxins - blue copper proteins"/>
    <property type="match status" value="1"/>
</dbReference>
<name>A0A445KRS5_GLYSO</name>
<dbReference type="GO" id="GO:0009877">
    <property type="term" value="P:nodulation"/>
    <property type="evidence" value="ECO:0007669"/>
    <property type="project" value="UniProtKB-KW"/>
</dbReference>
<comment type="similarity">
    <text evidence="7">Belongs to the early nodulin-like (ENODL) family.</text>
</comment>
<dbReference type="FunFam" id="2.60.40.420:FF:000034">
    <property type="entry name" value="Cupredoxin superfamily protein"/>
    <property type="match status" value="1"/>
</dbReference>
<keyword evidence="5" id="KW-1015">Disulfide bond</keyword>
<feature type="chain" id="PRO_5018977456" evidence="9">
    <location>
        <begin position="26"/>
        <end position="128"/>
    </location>
</feature>
<comment type="subcellular location">
    <subcellularLocation>
        <location evidence="1">Endomembrane system</location>
    </subcellularLocation>
</comment>
<dbReference type="InterPro" id="IPR008972">
    <property type="entry name" value="Cupredoxin"/>
</dbReference>
<reference evidence="11 12" key="1">
    <citation type="submission" date="2018-09" db="EMBL/GenBank/DDBJ databases">
        <title>A high-quality reference genome of wild soybean provides a powerful tool to mine soybean genomes.</title>
        <authorList>
            <person name="Xie M."/>
            <person name="Chung C.Y.L."/>
            <person name="Li M.-W."/>
            <person name="Wong F.-L."/>
            <person name="Chan T.-F."/>
            <person name="Lam H.-M."/>
        </authorList>
    </citation>
    <scope>NUCLEOTIDE SEQUENCE [LARGE SCALE GENOMIC DNA]</scope>
    <source>
        <strain evidence="12">cv. W05</strain>
        <tissue evidence="11">Hypocotyl of etiolated seedlings</tissue>
    </source>
</reference>
<dbReference type="EMBL" id="QZWG01000005">
    <property type="protein sequence ID" value="RZC13632.1"/>
    <property type="molecule type" value="Genomic_DNA"/>
</dbReference>
<dbReference type="SUPFAM" id="SSF49503">
    <property type="entry name" value="Cupredoxins"/>
    <property type="match status" value="1"/>
</dbReference>
<evidence type="ECO:0000256" key="5">
    <source>
        <dbReference type="ARBA" id="ARBA00023157"/>
    </source>
</evidence>
<feature type="domain" description="Phytocyanin" evidence="10">
    <location>
        <begin position="26"/>
        <end position="128"/>
    </location>
</feature>
<dbReference type="Pfam" id="PF02298">
    <property type="entry name" value="Cu_bind_like"/>
    <property type="match status" value="1"/>
</dbReference>
<dbReference type="SMR" id="A0A445KRS5"/>
<evidence type="ECO:0000256" key="1">
    <source>
        <dbReference type="ARBA" id="ARBA00004308"/>
    </source>
</evidence>
<evidence type="ECO:0000313" key="11">
    <source>
        <dbReference type="EMBL" id="RZC13632.1"/>
    </source>
</evidence>
<evidence type="ECO:0000256" key="6">
    <source>
        <dbReference type="ARBA" id="ARBA00023180"/>
    </source>
</evidence>
<dbReference type="GO" id="GO:0012505">
    <property type="term" value="C:endomembrane system"/>
    <property type="evidence" value="ECO:0007669"/>
    <property type="project" value="UniProtKB-SubCell"/>
</dbReference>
<dbReference type="Gramene" id="XM_028375211.1">
    <property type="protein sequence ID" value="XP_028231012.1"/>
    <property type="gene ID" value="LOC114411571"/>
</dbReference>
<evidence type="ECO:0000256" key="3">
    <source>
        <dbReference type="ARBA" id="ARBA00022729"/>
    </source>
</evidence>